<gene>
    <name evidence="1" type="ORF">DERYTH_LOCUS5684</name>
</gene>
<dbReference type="Proteomes" id="UP000789405">
    <property type="component" value="Unassembled WGS sequence"/>
</dbReference>
<dbReference type="OrthoDB" id="2409921at2759"/>
<sequence>LQTINESDDGWNTDISDELQESNLLTWNFDNLPNSSHSSNSSASSSTINKSDNIDDSFSEIIQLGSRGNWVLDKKQNWVLAVLSPAFTKMAYIIWINILFTTNAGKFVHATINTTGRNLSLVAAIQRSANFDSHQWSTAITYEKTNVHDSYHNKSSLQHTINSAKRKHNSNESSITYEQEQQLNIDYKKLTVQKNLNDELEREIKLHQQLKSLYNFEPNNNN</sequence>
<reference evidence="1" key="1">
    <citation type="submission" date="2021-06" db="EMBL/GenBank/DDBJ databases">
        <authorList>
            <person name="Kallberg Y."/>
            <person name="Tangrot J."/>
            <person name="Rosling A."/>
        </authorList>
    </citation>
    <scope>NUCLEOTIDE SEQUENCE</scope>
    <source>
        <strain evidence="1">MA453B</strain>
    </source>
</reference>
<proteinExistence type="predicted"/>
<dbReference type="AlphaFoldDB" id="A0A9N9BB99"/>
<feature type="non-terminal residue" evidence="1">
    <location>
        <position position="222"/>
    </location>
</feature>
<keyword evidence="2" id="KW-1185">Reference proteome</keyword>
<accession>A0A9N9BB99</accession>
<name>A0A9N9BB99_9GLOM</name>
<evidence type="ECO:0000313" key="2">
    <source>
        <dbReference type="Proteomes" id="UP000789405"/>
    </source>
</evidence>
<protein>
    <submittedName>
        <fullName evidence="1">23857_t:CDS:1</fullName>
    </submittedName>
</protein>
<comment type="caution">
    <text evidence="1">The sequence shown here is derived from an EMBL/GenBank/DDBJ whole genome shotgun (WGS) entry which is preliminary data.</text>
</comment>
<organism evidence="1 2">
    <name type="scientific">Dentiscutata erythropus</name>
    <dbReference type="NCBI Taxonomy" id="1348616"/>
    <lineage>
        <taxon>Eukaryota</taxon>
        <taxon>Fungi</taxon>
        <taxon>Fungi incertae sedis</taxon>
        <taxon>Mucoromycota</taxon>
        <taxon>Glomeromycotina</taxon>
        <taxon>Glomeromycetes</taxon>
        <taxon>Diversisporales</taxon>
        <taxon>Gigasporaceae</taxon>
        <taxon>Dentiscutata</taxon>
    </lineage>
</organism>
<evidence type="ECO:0000313" key="1">
    <source>
        <dbReference type="EMBL" id="CAG8559896.1"/>
    </source>
</evidence>
<dbReference type="EMBL" id="CAJVPY010002414">
    <property type="protein sequence ID" value="CAG8559896.1"/>
    <property type="molecule type" value="Genomic_DNA"/>
</dbReference>